<protein>
    <submittedName>
        <fullName evidence="2">Uncharacterized protein</fullName>
    </submittedName>
</protein>
<evidence type="ECO:0000313" key="2">
    <source>
        <dbReference type="EMBL" id="GBP77723.1"/>
    </source>
</evidence>
<feature type="region of interest" description="Disordered" evidence="1">
    <location>
        <begin position="96"/>
        <end position="117"/>
    </location>
</feature>
<sequence>MDTYKSSMRRCARSRMENYATRNRSALKTKGNAKEMQSLIECFFCIFHGQTERRAEAEGTRVARGARGGRGSSTIKVYLRRNLIKRKWAAIMDAPSAQTGRGGAPRTLAPAYHHNSL</sequence>
<evidence type="ECO:0000256" key="1">
    <source>
        <dbReference type="SAM" id="MobiDB-lite"/>
    </source>
</evidence>
<dbReference type="Proteomes" id="UP000299102">
    <property type="component" value="Unassembled WGS sequence"/>
</dbReference>
<keyword evidence="3" id="KW-1185">Reference proteome</keyword>
<evidence type="ECO:0000313" key="3">
    <source>
        <dbReference type="Proteomes" id="UP000299102"/>
    </source>
</evidence>
<reference evidence="2 3" key="1">
    <citation type="journal article" date="2019" name="Commun. Biol.">
        <title>The bagworm genome reveals a unique fibroin gene that provides high tensile strength.</title>
        <authorList>
            <person name="Kono N."/>
            <person name="Nakamura H."/>
            <person name="Ohtoshi R."/>
            <person name="Tomita M."/>
            <person name="Numata K."/>
            <person name="Arakawa K."/>
        </authorList>
    </citation>
    <scope>NUCLEOTIDE SEQUENCE [LARGE SCALE GENOMIC DNA]</scope>
</reference>
<gene>
    <name evidence="2" type="ORF">EVAR_55387_1</name>
</gene>
<organism evidence="2 3">
    <name type="scientific">Eumeta variegata</name>
    <name type="common">Bagworm moth</name>
    <name type="synonym">Eumeta japonica</name>
    <dbReference type="NCBI Taxonomy" id="151549"/>
    <lineage>
        <taxon>Eukaryota</taxon>
        <taxon>Metazoa</taxon>
        <taxon>Ecdysozoa</taxon>
        <taxon>Arthropoda</taxon>
        <taxon>Hexapoda</taxon>
        <taxon>Insecta</taxon>
        <taxon>Pterygota</taxon>
        <taxon>Neoptera</taxon>
        <taxon>Endopterygota</taxon>
        <taxon>Lepidoptera</taxon>
        <taxon>Glossata</taxon>
        <taxon>Ditrysia</taxon>
        <taxon>Tineoidea</taxon>
        <taxon>Psychidae</taxon>
        <taxon>Oiketicinae</taxon>
        <taxon>Eumeta</taxon>
    </lineage>
</organism>
<name>A0A4C1YRX7_EUMVA</name>
<accession>A0A4C1YRX7</accession>
<dbReference type="AlphaFoldDB" id="A0A4C1YRX7"/>
<comment type="caution">
    <text evidence="2">The sequence shown here is derived from an EMBL/GenBank/DDBJ whole genome shotgun (WGS) entry which is preliminary data.</text>
</comment>
<dbReference type="EMBL" id="BGZK01001344">
    <property type="protein sequence ID" value="GBP77723.1"/>
    <property type="molecule type" value="Genomic_DNA"/>
</dbReference>
<proteinExistence type="predicted"/>